<proteinExistence type="predicted"/>
<feature type="compositionally biased region" description="Polar residues" evidence="1">
    <location>
        <begin position="68"/>
        <end position="92"/>
    </location>
</feature>
<reference evidence="2" key="1">
    <citation type="submission" date="2019-12" db="EMBL/GenBank/DDBJ databases">
        <title>Genome sequence of Babesia ovis.</title>
        <authorList>
            <person name="Yamagishi J."/>
            <person name="Sevinc F."/>
            <person name="Xuan X."/>
        </authorList>
    </citation>
    <scope>NUCLEOTIDE SEQUENCE</scope>
    <source>
        <strain evidence="2">Selcuk</strain>
    </source>
</reference>
<dbReference type="Proteomes" id="UP001057455">
    <property type="component" value="Unassembled WGS sequence"/>
</dbReference>
<dbReference type="EMBL" id="BLIY01000004">
    <property type="protein sequence ID" value="GFE53149.1"/>
    <property type="molecule type" value="Genomic_DNA"/>
</dbReference>
<organism evidence="2 3">
    <name type="scientific">Babesia ovis</name>
    <dbReference type="NCBI Taxonomy" id="5869"/>
    <lineage>
        <taxon>Eukaryota</taxon>
        <taxon>Sar</taxon>
        <taxon>Alveolata</taxon>
        <taxon>Apicomplexa</taxon>
        <taxon>Aconoidasida</taxon>
        <taxon>Piroplasmida</taxon>
        <taxon>Babesiidae</taxon>
        <taxon>Babesia</taxon>
    </lineage>
</organism>
<accession>A0A9W5T850</accession>
<evidence type="ECO:0000313" key="3">
    <source>
        <dbReference type="Proteomes" id="UP001057455"/>
    </source>
</evidence>
<gene>
    <name evidence="2" type="ORF">BaOVIS_005530</name>
</gene>
<dbReference type="AlphaFoldDB" id="A0A9W5T850"/>
<evidence type="ECO:0000256" key="1">
    <source>
        <dbReference type="SAM" id="MobiDB-lite"/>
    </source>
</evidence>
<sequence>MAPTIGTNRGKGVTKRSTGHLSLRERLMAQGAYKPTAGDETRNNSTVPLFSPQKSVHKPTKPQKVLPLSTNPRPKSTVPPSVSQRNSLSQRKTLPKGTTKEESFAFMLDAAEVARVREASEALLSSLNSDESDYSDVQIVDTSSLDTLQAGLPTAKFGDASCIPLLNHPRGASYGMLRLPPKSHFGPMINIRGVMALLLLELESGKLFYESLNLSAKRRLPCPRQSHVLVLPDDVFKLYNESDSTEACVLMVSCRKDGKEFNIEQHVQGAFPTPVR</sequence>
<protein>
    <submittedName>
        <fullName evidence="2">Uncharacterized protein</fullName>
    </submittedName>
</protein>
<comment type="caution">
    <text evidence="2">The sequence shown here is derived from an EMBL/GenBank/DDBJ whole genome shotgun (WGS) entry which is preliminary data.</text>
</comment>
<feature type="region of interest" description="Disordered" evidence="1">
    <location>
        <begin position="1"/>
        <end position="100"/>
    </location>
</feature>
<keyword evidence="3" id="KW-1185">Reference proteome</keyword>
<dbReference type="OrthoDB" id="378673at2759"/>
<evidence type="ECO:0000313" key="2">
    <source>
        <dbReference type="EMBL" id="GFE53149.1"/>
    </source>
</evidence>
<name>A0A9W5T850_BABOV</name>
<feature type="compositionally biased region" description="Polar residues" evidence="1">
    <location>
        <begin position="43"/>
        <end position="54"/>
    </location>
</feature>